<sequence>TVYTRPADTPTASAHISVGHYVAASTHSSLRRCRKHISMKRVTPIVDIANAALIKFDNDSGSNDDPLPYAPYAGWKMVPSPLGSVQAYYDLARHTKYFTSLRKLLHMMEKTDLQKLLGAVDNIYQR</sequence>
<feature type="non-terminal residue" evidence="1">
    <location>
        <position position="1"/>
    </location>
</feature>
<comment type="caution">
    <text evidence="1">The sequence shown here is derived from an EMBL/GenBank/DDBJ whole genome shotgun (WGS) entry which is preliminary data.</text>
</comment>
<dbReference type="AlphaFoldDB" id="A0A699WNA3"/>
<accession>A0A699WNA3</accession>
<dbReference type="EMBL" id="BKCJ011735668">
    <property type="protein sequence ID" value="GFD49085.1"/>
    <property type="molecule type" value="Genomic_DNA"/>
</dbReference>
<reference evidence="1" key="1">
    <citation type="journal article" date="2019" name="Sci. Rep.">
        <title>Draft genome of Tanacetum cinerariifolium, the natural source of mosquito coil.</title>
        <authorList>
            <person name="Yamashiro T."/>
            <person name="Shiraishi A."/>
            <person name="Satake H."/>
            <person name="Nakayama K."/>
        </authorList>
    </citation>
    <scope>NUCLEOTIDE SEQUENCE</scope>
</reference>
<feature type="non-terminal residue" evidence="1">
    <location>
        <position position="126"/>
    </location>
</feature>
<protein>
    <submittedName>
        <fullName evidence="1">Uncharacterized protein</fullName>
    </submittedName>
</protein>
<evidence type="ECO:0000313" key="1">
    <source>
        <dbReference type="EMBL" id="GFD49085.1"/>
    </source>
</evidence>
<name>A0A699WNA3_TANCI</name>
<proteinExistence type="predicted"/>
<gene>
    <name evidence="1" type="ORF">Tci_921054</name>
</gene>
<organism evidence="1">
    <name type="scientific">Tanacetum cinerariifolium</name>
    <name type="common">Dalmatian daisy</name>
    <name type="synonym">Chrysanthemum cinerariifolium</name>
    <dbReference type="NCBI Taxonomy" id="118510"/>
    <lineage>
        <taxon>Eukaryota</taxon>
        <taxon>Viridiplantae</taxon>
        <taxon>Streptophyta</taxon>
        <taxon>Embryophyta</taxon>
        <taxon>Tracheophyta</taxon>
        <taxon>Spermatophyta</taxon>
        <taxon>Magnoliopsida</taxon>
        <taxon>eudicotyledons</taxon>
        <taxon>Gunneridae</taxon>
        <taxon>Pentapetalae</taxon>
        <taxon>asterids</taxon>
        <taxon>campanulids</taxon>
        <taxon>Asterales</taxon>
        <taxon>Asteraceae</taxon>
        <taxon>Asteroideae</taxon>
        <taxon>Anthemideae</taxon>
        <taxon>Anthemidinae</taxon>
        <taxon>Tanacetum</taxon>
    </lineage>
</organism>